<dbReference type="RefSeq" id="WP_207992274.1">
    <property type="nucleotide sequence ID" value="NZ_JAGBKM010000027.1"/>
</dbReference>
<organism evidence="2 3">
    <name type="scientific">Psychrobacter coccoides</name>
    <dbReference type="NCBI Taxonomy" id="2818440"/>
    <lineage>
        <taxon>Bacteria</taxon>
        <taxon>Pseudomonadati</taxon>
        <taxon>Pseudomonadota</taxon>
        <taxon>Gammaproteobacteria</taxon>
        <taxon>Moraxellales</taxon>
        <taxon>Moraxellaceae</taxon>
        <taxon>Psychrobacter</taxon>
    </lineage>
</organism>
<reference evidence="2 3" key="1">
    <citation type="submission" date="2021-03" db="EMBL/GenBank/DDBJ databases">
        <authorList>
            <person name="Shang D.-D."/>
            <person name="Du Z.-J."/>
            <person name="Chen G.-J."/>
        </authorList>
    </citation>
    <scope>NUCLEOTIDE SEQUENCE [LARGE SCALE GENOMIC DNA]</scope>
    <source>
        <strain evidence="2 3">F1192</strain>
    </source>
</reference>
<evidence type="ECO:0000313" key="3">
    <source>
        <dbReference type="Proteomes" id="UP000664554"/>
    </source>
</evidence>
<dbReference type="Gene3D" id="3.20.20.190">
    <property type="entry name" value="Phosphatidylinositol (PI) phosphodiesterase"/>
    <property type="match status" value="1"/>
</dbReference>
<dbReference type="CDD" id="cd08556">
    <property type="entry name" value="GDPD"/>
    <property type="match status" value="1"/>
</dbReference>
<sequence>MIKLGNTQLLGHRGARNEALENTLHGFYHAQSLYPRGLAGVELDVQLTADEHLIVFHDDTLQRLCRLQSRIDQLNLAEIRRHLQFGHPIITLDMLASVLSSGDRDLPAQAPPPLSKFTHIELEIKTHDRTNHSKLIQALMRYLIDTPLASLPIVLTTFDTQLLARLQRHQYLTLIPRGLLVRNPDLLISAPNRALQLGCIQLGVYYPLLTEAIIYHAHRYGLSVSAWTVNDIKAIKQLVKWQVDFIITDIPTQVLSPIL</sequence>
<protein>
    <submittedName>
        <fullName evidence="2">Glycerophosphodiester phosphodiesterase</fullName>
    </submittedName>
</protein>
<evidence type="ECO:0000259" key="1">
    <source>
        <dbReference type="PROSITE" id="PS51704"/>
    </source>
</evidence>
<dbReference type="PANTHER" id="PTHR46211">
    <property type="entry name" value="GLYCEROPHOSPHORYL DIESTER PHOSPHODIESTERASE"/>
    <property type="match status" value="1"/>
</dbReference>
<comment type="caution">
    <text evidence="2">The sequence shown here is derived from an EMBL/GenBank/DDBJ whole genome shotgun (WGS) entry which is preliminary data.</text>
</comment>
<keyword evidence="3" id="KW-1185">Reference proteome</keyword>
<dbReference type="Pfam" id="PF03009">
    <property type="entry name" value="GDPD"/>
    <property type="match status" value="1"/>
</dbReference>
<dbReference type="PANTHER" id="PTHR46211:SF14">
    <property type="entry name" value="GLYCEROPHOSPHODIESTER PHOSPHODIESTERASE"/>
    <property type="match status" value="1"/>
</dbReference>
<feature type="domain" description="GP-PDE" evidence="1">
    <location>
        <begin position="7"/>
        <end position="258"/>
    </location>
</feature>
<evidence type="ECO:0000313" key="2">
    <source>
        <dbReference type="EMBL" id="MBO1531911.1"/>
    </source>
</evidence>
<proteinExistence type="predicted"/>
<dbReference type="EMBL" id="JAGBKM010000027">
    <property type="protein sequence ID" value="MBO1531911.1"/>
    <property type="molecule type" value="Genomic_DNA"/>
</dbReference>
<dbReference type="SUPFAM" id="SSF51695">
    <property type="entry name" value="PLC-like phosphodiesterases"/>
    <property type="match status" value="1"/>
</dbReference>
<dbReference type="InterPro" id="IPR030395">
    <property type="entry name" value="GP_PDE_dom"/>
</dbReference>
<gene>
    <name evidence="2" type="ORF">J3492_11920</name>
</gene>
<dbReference type="PROSITE" id="PS51704">
    <property type="entry name" value="GP_PDE"/>
    <property type="match status" value="1"/>
</dbReference>
<dbReference type="InterPro" id="IPR017946">
    <property type="entry name" value="PLC-like_Pdiesterase_TIM-brl"/>
</dbReference>
<accession>A0ABS3NR58</accession>
<dbReference type="Proteomes" id="UP000664554">
    <property type="component" value="Unassembled WGS sequence"/>
</dbReference>
<name>A0ABS3NR58_9GAMM</name>